<evidence type="ECO:0000313" key="1">
    <source>
        <dbReference type="EMBL" id="KAI5665089.1"/>
    </source>
</evidence>
<reference evidence="2" key="1">
    <citation type="journal article" date="2023" name="Nat. Plants">
        <title>Single-cell RNA sequencing provides a high-resolution roadmap for understanding the multicellular compartmentation of specialized metabolism.</title>
        <authorList>
            <person name="Sun S."/>
            <person name="Shen X."/>
            <person name="Li Y."/>
            <person name="Li Y."/>
            <person name="Wang S."/>
            <person name="Li R."/>
            <person name="Zhang H."/>
            <person name="Shen G."/>
            <person name="Guo B."/>
            <person name="Wei J."/>
            <person name="Xu J."/>
            <person name="St-Pierre B."/>
            <person name="Chen S."/>
            <person name="Sun C."/>
        </authorList>
    </citation>
    <scope>NUCLEOTIDE SEQUENCE [LARGE SCALE GENOMIC DNA]</scope>
</reference>
<dbReference type="Proteomes" id="UP001060085">
    <property type="component" value="Linkage Group LG05"/>
</dbReference>
<name>A0ACC0AX12_CATRO</name>
<comment type="caution">
    <text evidence="1">The sequence shown here is derived from an EMBL/GenBank/DDBJ whole genome shotgun (WGS) entry which is preliminary data.</text>
</comment>
<proteinExistence type="predicted"/>
<keyword evidence="2" id="KW-1185">Reference proteome</keyword>
<organism evidence="1 2">
    <name type="scientific">Catharanthus roseus</name>
    <name type="common">Madagascar periwinkle</name>
    <name type="synonym">Vinca rosea</name>
    <dbReference type="NCBI Taxonomy" id="4058"/>
    <lineage>
        <taxon>Eukaryota</taxon>
        <taxon>Viridiplantae</taxon>
        <taxon>Streptophyta</taxon>
        <taxon>Embryophyta</taxon>
        <taxon>Tracheophyta</taxon>
        <taxon>Spermatophyta</taxon>
        <taxon>Magnoliopsida</taxon>
        <taxon>eudicotyledons</taxon>
        <taxon>Gunneridae</taxon>
        <taxon>Pentapetalae</taxon>
        <taxon>asterids</taxon>
        <taxon>lamiids</taxon>
        <taxon>Gentianales</taxon>
        <taxon>Apocynaceae</taxon>
        <taxon>Rauvolfioideae</taxon>
        <taxon>Vinceae</taxon>
        <taxon>Catharanthinae</taxon>
        <taxon>Catharanthus</taxon>
    </lineage>
</organism>
<gene>
    <name evidence="1" type="ORF">M9H77_24412</name>
</gene>
<protein>
    <submittedName>
        <fullName evidence="1">Uncharacterized protein</fullName>
    </submittedName>
</protein>
<evidence type="ECO:0000313" key="2">
    <source>
        <dbReference type="Proteomes" id="UP001060085"/>
    </source>
</evidence>
<sequence>MDHVVCITPHHPSTNLISIFTLFSLYFVHHNPCKWFYTSSPKTKILPLSPPKLPIIGNFYQLGSNPHRSLQSLAQKYGLLMLLHFGTKLILVASSADIAKEIMKTHEFNLFEPKLSIPDRLMFKSKDVAISPYGEYWRQVRSICVLHLLNNKRVQ</sequence>
<accession>A0ACC0AX12</accession>
<dbReference type="EMBL" id="CM044705">
    <property type="protein sequence ID" value="KAI5665089.1"/>
    <property type="molecule type" value="Genomic_DNA"/>
</dbReference>